<evidence type="ECO:0000256" key="1">
    <source>
        <dbReference type="SAM" id="MobiDB-lite"/>
    </source>
</evidence>
<sequence>MKLTSQSFTDGAAIPGEFAFAVMDPKSHVTLSANRNPHLAWTEVPQGTQSFAVICHDPDVPSQGDDVNQEGREVPPSLPRVDFFHWVLIDLPADTQEIAAGSHSHTVSPKGKAGPQAPGGKPWRHGINDYTNWFAGDHDMEGDYYGYDGPCPPWNDSIVHRYVFTVFALDVERLDVGGVLTGAAVRAALEGHVLASDQITGTYTLNPRLKEQA</sequence>
<accession>A0A426VG41</accession>
<dbReference type="OrthoDB" id="9797506at2"/>
<dbReference type="EMBL" id="RSED01000002">
    <property type="protein sequence ID" value="RRS05779.1"/>
    <property type="molecule type" value="Genomic_DNA"/>
</dbReference>
<dbReference type="AlphaFoldDB" id="A0A426VG41"/>
<comment type="caution">
    <text evidence="2">The sequence shown here is derived from an EMBL/GenBank/DDBJ whole genome shotgun (WGS) entry which is preliminary data.</text>
</comment>
<dbReference type="RefSeq" id="WP_125241686.1">
    <property type="nucleotide sequence ID" value="NZ_RSED01000002.1"/>
</dbReference>
<name>A0A426VG41_9BURK</name>
<dbReference type="InterPro" id="IPR008914">
    <property type="entry name" value="PEBP"/>
</dbReference>
<gene>
    <name evidence="2" type="ORF">EIP75_02620</name>
</gene>
<feature type="compositionally biased region" description="Low complexity" evidence="1">
    <location>
        <begin position="109"/>
        <end position="121"/>
    </location>
</feature>
<dbReference type="SUPFAM" id="SSF49777">
    <property type="entry name" value="PEBP-like"/>
    <property type="match status" value="1"/>
</dbReference>
<evidence type="ECO:0000313" key="3">
    <source>
        <dbReference type="Proteomes" id="UP000269265"/>
    </source>
</evidence>
<dbReference type="Pfam" id="PF01161">
    <property type="entry name" value="PBP"/>
    <property type="match status" value="1"/>
</dbReference>
<dbReference type="NCBIfam" id="TIGR00481">
    <property type="entry name" value="YbhB/YbcL family Raf kinase inhibitor-like protein"/>
    <property type="match status" value="1"/>
</dbReference>
<dbReference type="InterPro" id="IPR036610">
    <property type="entry name" value="PEBP-like_sf"/>
</dbReference>
<proteinExistence type="predicted"/>
<dbReference type="PANTHER" id="PTHR30289">
    <property type="entry name" value="UNCHARACTERIZED PROTEIN YBCL-RELATED"/>
    <property type="match status" value="1"/>
</dbReference>
<organism evidence="2 3">
    <name type="scientific">Aquabacterium soli</name>
    <dbReference type="NCBI Taxonomy" id="2493092"/>
    <lineage>
        <taxon>Bacteria</taxon>
        <taxon>Pseudomonadati</taxon>
        <taxon>Pseudomonadota</taxon>
        <taxon>Betaproteobacteria</taxon>
        <taxon>Burkholderiales</taxon>
        <taxon>Aquabacterium</taxon>
    </lineage>
</organism>
<evidence type="ECO:0000313" key="2">
    <source>
        <dbReference type="EMBL" id="RRS05779.1"/>
    </source>
</evidence>
<reference evidence="2 3" key="1">
    <citation type="submission" date="2018-12" db="EMBL/GenBank/DDBJ databases">
        <title>The whole draft genome of Aquabacterium sp. SJQ9.</title>
        <authorList>
            <person name="Sun L."/>
            <person name="Gao X."/>
            <person name="Chen W."/>
            <person name="Huang K."/>
        </authorList>
    </citation>
    <scope>NUCLEOTIDE SEQUENCE [LARGE SCALE GENOMIC DNA]</scope>
    <source>
        <strain evidence="2 3">SJQ9</strain>
    </source>
</reference>
<dbReference type="PANTHER" id="PTHR30289:SF1">
    <property type="entry name" value="PEBP (PHOSPHATIDYLETHANOLAMINE-BINDING PROTEIN) FAMILY PROTEIN"/>
    <property type="match status" value="1"/>
</dbReference>
<dbReference type="InterPro" id="IPR005247">
    <property type="entry name" value="YbhB_YbcL/LppC-like"/>
</dbReference>
<dbReference type="CDD" id="cd00865">
    <property type="entry name" value="PEBP_bact_arch"/>
    <property type="match status" value="1"/>
</dbReference>
<feature type="region of interest" description="Disordered" evidence="1">
    <location>
        <begin position="101"/>
        <end position="122"/>
    </location>
</feature>
<dbReference type="Proteomes" id="UP000269265">
    <property type="component" value="Unassembled WGS sequence"/>
</dbReference>
<protein>
    <submittedName>
        <fullName evidence="2">YbhB/YbcL family Raf kinase inhibitor-like protein</fullName>
    </submittedName>
</protein>
<dbReference type="Gene3D" id="3.90.280.10">
    <property type="entry name" value="PEBP-like"/>
    <property type="match status" value="1"/>
</dbReference>
<keyword evidence="3" id="KW-1185">Reference proteome</keyword>